<feature type="domain" description="Transposase DDE" evidence="1">
    <location>
        <begin position="9"/>
        <end position="180"/>
    </location>
</feature>
<name>A0ABW7KQZ5_9NOCA</name>
<dbReference type="RefSeq" id="WP_395125198.1">
    <property type="nucleotide sequence ID" value="NZ_JBIMSP010000028.1"/>
</dbReference>
<reference evidence="2 3" key="1">
    <citation type="submission" date="2024-10" db="EMBL/GenBank/DDBJ databases">
        <authorList>
            <person name="Riesco R."/>
        </authorList>
    </citation>
    <scope>NUCLEOTIDE SEQUENCE [LARGE SCALE GENOMIC DNA]</scope>
    <source>
        <strain evidence="2 3">NCIMB 15448</strain>
    </source>
</reference>
<protein>
    <submittedName>
        <fullName evidence="2">Transposase</fullName>
    </submittedName>
</protein>
<gene>
    <name evidence="2" type="ORF">ACHIPV_17475</name>
</gene>
<dbReference type="InterPro" id="IPR025668">
    <property type="entry name" value="Tnp_DDE_dom"/>
</dbReference>
<evidence type="ECO:0000313" key="2">
    <source>
        <dbReference type="EMBL" id="MFH5243653.1"/>
    </source>
</evidence>
<proteinExistence type="predicted"/>
<dbReference type="Proteomes" id="UP001609176">
    <property type="component" value="Unassembled WGS sequence"/>
</dbReference>
<accession>A0ABW7KQZ5</accession>
<organism evidence="2 3">
    <name type="scientific">Antrihabitans spumae</name>
    <dbReference type="NCBI Taxonomy" id="3373370"/>
    <lineage>
        <taxon>Bacteria</taxon>
        <taxon>Bacillati</taxon>
        <taxon>Actinomycetota</taxon>
        <taxon>Actinomycetes</taxon>
        <taxon>Mycobacteriales</taxon>
        <taxon>Nocardiaceae</taxon>
        <taxon>Antrihabitans</taxon>
    </lineage>
</organism>
<dbReference type="EMBL" id="JBIMSP010000028">
    <property type="protein sequence ID" value="MFH5243653.1"/>
    <property type="molecule type" value="Genomic_DNA"/>
</dbReference>
<evidence type="ECO:0000313" key="3">
    <source>
        <dbReference type="Proteomes" id="UP001609176"/>
    </source>
</evidence>
<feature type="non-terminal residue" evidence="2">
    <location>
        <position position="184"/>
    </location>
</feature>
<dbReference type="Pfam" id="PF13701">
    <property type="entry name" value="DDE_Tnp_1_4"/>
    <property type="match status" value="1"/>
</dbReference>
<comment type="caution">
    <text evidence="2">The sequence shown here is derived from an EMBL/GenBank/DDBJ whole genome shotgun (WGS) entry which is preliminary data.</text>
</comment>
<sequence length="184" mass="19134">MNKSTSWYPSLSVGQGGSGVVSHAGAVLLARAADRTGLTRALSTALAPWRKPFATHDPGKILVDLAISLAIGGDCLADVAVLRAEPGVFGQVASDPTVSRLITTLAADAPKTLSAINSARGTARATAWQLSGDRAPDHRIDAETPLVIDLDATLVTAHSDKERAAPTFKRGYGFHPLCAFVDHG</sequence>
<evidence type="ECO:0000259" key="1">
    <source>
        <dbReference type="Pfam" id="PF13701"/>
    </source>
</evidence>